<protein>
    <submittedName>
        <fullName evidence="1">Uncharacterized protein</fullName>
    </submittedName>
</protein>
<reference evidence="1 2" key="1">
    <citation type="submission" date="2012-02" db="EMBL/GenBank/DDBJ databases">
        <title>Improved High-Quality Draft genome of Joostella marina DSM 19592.</title>
        <authorList>
            <consortium name="US DOE Joint Genome Institute (JGI-PGF)"/>
            <person name="Lucas S."/>
            <person name="Copeland A."/>
            <person name="Lapidus A."/>
            <person name="Bruce D."/>
            <person name="Goodwin L."/>
            <person name="Pitluck S."/>
            <person name="Peters L."/>
            <person name="Chertkov O."/>
            <person name="Ovchinnikova G."/>
            <person name="Kyrpides N."/>
            <person name="Mavromatis K."/>
            <person name="Detter J.C."/>
            <person name="Han C."/>
            <person name="Land M."/>
            <person name="Hauser L."/>
            <person name="Markowitz V."/>
            <person name="Cheng J.-F."/>
            <person name="Hugenholtz P."/>
            <person name="Woyke T."/>
            <person name="Wu D."/>
            <person name="Tindall B."/>
            <person name="Brambilla E."/>
            <person name="Klenk H.-P."/>
            <person name="Eisen J.A."/>
        </authorList>
    </citation>
    <scope>NUCLEOTIDE SEQUENCE [LARGE SCALE GENOMIC DNA]</scope>
    <source>
        <strain evidence="1 2">DSM 19592</strain>
    </source>
</reference>
<proteinExistence type="predicted"/>
<dbReference type="EMBL" id="JH651379">
    <property type="protein sequence ID" value="EIJ40549.1"/>
    <property type="molecule type" value="Genomic_DNA"/>
</dbReference>
<evidence type="ECO:0000313" key="1">
    <source>
        <dbReference type="EMBL" id="EIJ40549.1"/>
    </source>
</evidence>
<sequence length="158" mass="18490">MKNVIQSKFSEEDRVEIRNGVNSLMALIEGKVAALNEEERLKYGSINEVNKLFVNKVKSYSDESPSLRSPDVDWVEFRADYDMRAFLESQIQSLSSVVYQLESTKKLHDYDNFQDSLIDYNYTQYKKNAQDSGYSEKLTELKQFFPRTKKSNNQNIEE</sequence>
<dbReference type="RefSeq" id="WP_008614929.1">
    <property type="nucleotide sequence ID" value="NZ_JH651379.1"/>
</dbReference>
<dbReference type="Proteomes" id="UP000004690">
    <property type="component" value="Unassembled WGS sequence"/>
</dbReference>
<dbReference type="HOGENOM" id="CLU_118059_1_0_10"/>
<accession>I3CAA6</accession>
<dbReference type="OrthoDB" id="5952844at2"/>
<evidence type="ECO:0000313" key="2">
    <source>
        <dbReference type="Proteomes" id="UP000004690"/>
    </source>
</evidence>
<keyword evidence="2" id="KW-1185">Reference proteome</keyword>
<gene>
    <name evidence="1" type="ORF">JoomaDRAFT_3613</name>
</gene>
<name>I3CAA6_9FLAO</name>
<organism evidence="1 2">
    <name type="scientific">Galbibacter orientalis DSM 19592</name>
    <dbReference type="NCBI Taxonomy" id="926559"/>
    <lineage>
        <taxon>Bacteria</taxon>
        <taxon>Pseudomonadati</taxon>
        <taxon>Bacteroidota</taxon>
        <taxon>Flavobacteriia</taxon>
        <taxon>Flavobacteriales</taxon>
        <taxon>Flavobacteriaceae</taxon>
        <taxon>Galbibacter</taxon>
    </lineage>
</organism>
<dbReference type="AlphaFoldDB" id="I3CAA6"/>
<dbReference type="eggNOG" id="ENOG5031XCW">
    <property type="taxonomic scope" value="Bacteria"/>
</dbReference>